<dbReference type="GO" id="GO:0003747">
    <property type="term" value="F:translation release factor activity"/>
    <property type="evidence" value="ECO:0007669"/>
    <property type="project" value="InterPro"/>
</dbReference>
<organism evidence="3 4">
    <name type="scientific">Acinetobacter equi</name>
    <dbReference type="NCBI Taxonomy" id="1324350"/>
    <lineage>
        <taxon>Bacteria</taxon>
        <taxon>Pseudomonadati</taxon>
        <taxon>Pseudomonadota</taxon>
        <taxon>Gammaproteobacteria</taxon>
        <taxon>Moraxellales</taxon>
        <taxon>Moraxellaceae</taxon>
        <taxon>Acinetobacter</taxon>
    </lineage>
</organism>
<dbReference type="STRING" id="1324350.AOY20_08390"/>
<name>A0A0N9W216_9GAMM</name>
<dbReference type="RefSeq" id="WP_054581434.1">
    <property type="nucleotide sequence ID" value="NZ_CP012808.1"/>
</dbReference>
<keyword evidence="4" id="KW-1185">Reference proteome</keyword>
<dbReference type="InterPro" id="IPR017509">
    <property type="entry name" value="PrfH"/>
</dbReference>
<dbReference type="Gene3D" id="3.30.160.20">
    <property type="match status" value="1"/>
</dbReference>
<dbReference type="InterPro" id="IPR045853">
    <property type="entry name" value="Pep_chain_release_fac_I_sf"/>
</dbReference>
<evidence type="ECO:0000313" key="3">
    <source>
        <dbReference type="EMBL" id="ALH95542.1"/>
    </source>
</evidence>
<dbReference type="NCBIfam" id="TIGR03072">
    <property type="entry name" value="release_prfH"/>
    <property type="match status" value="1"/>
</dbReference>
<dbReference type="Proteomes" id="UP000064939">
    <property type="component" value="Chromosome"/>
</dbReference>
<dbReference type="PANTHER" id="PTHR43116:SF3">
    <property type="entry name" value="CLASS I PEPTIDE CHAIN RELEASE FACTOR"/>
    <property type="match status" value="1"/>
</dbReference>
<dbReference type="OrthoDB" id="9815709at2"/>
<feature type="domain" description="Prokaryotic-type class I peptide chain release factors" evidence="2">
    <location>
        <begin position="113"/>
        <end position="129"/>
    </location>
</feature>
<evidence type="ECO:0000256" key="1">
    <source>
        <dbReference type="ARBA" id="ARBA00010835"/>
    </source>
</evidence>
<accession>A0A0N9W216</accession>
<proteinExistence type="inferred from homology"/>
<dbReference type="PANTHER" id="PTHR43116">
    <property type="entry name" value="PEPTIDE CHAIN RELEASE FACTOR 2"/>
    <property type="match status" value="1"/>
</dbReference>
<dbReference type="Pfam" id="PF00472">
    <property type="entry name" value="RF-1"/>
    <property type="match status" value="1"/>
</dbReference>
<dbReference type="InterPro" id="IPR000352">
    <property type="entry name" value="Pep_chain_release_fac_I"/>
</dbReference>
<protein>
    <submittedName>
        <fullName evidence="3">Peptide chain release factor H</fullName>
    </submittedName>
</protein>
<dbReference type="SUPFAM" id="SSF75620">
    <property type="entry name" value="Release factor"/>
    <property type="match status" value="1"/>
</dbReference>
<sequence>MSIVQISAALGPAECELAVKHTFEALLKDAKKHQINIQIIEENKTQYGFSSILLRIADDANRWIRSWLGTIQWVFKSPFRPNHKRKNWFIGIQLFPSNTNLPNDDTIIFKACRASGSGGQHINTTDSAVHATHIASGISVKVMSERSQHANKRLAKELIALKLQQIVEKNSVHQKQKQHEQHALITRGNAIKVFQLSI</sequence>
<dbReference type="Gene3D" id="3.30.70.1660">
    <property type="match status" value="1"/>
</dbReference>
<reference evidence="3 4" key="1">
    <citation type="journal article" date="2015" name="Int. J. Syst. Evol. Microbiol.">
        <title>Acinetobacter equi sp. nov. isolated from horse faeces.</title>
        <authorList>
            <person name="Poppel M.T."/>
            <person name="Skiebe E."/>
            <person name="Laue M."/>
            <person name="Bergmann H."/>
            <person name="Ebersberger I."/>
            <person name="Garn T."/>
            <person name="Fruth A."/>
            <person name="Baumgardt S."/>
            <person name="Busse H.J."/>
            <person name="Wilharm G."/>
        </authorList>
    </citation>
    <scope>NUCLEOTIDE SEQUENCE [LARGE SCALE GENOMIC DNA]</scope>
    <source>
        <strain evidence="3 4">114</strain>
    </source>
</reference>
<comment type="similarity">
    <text evidence="1">Belongs to the prokaryotic/mitochondrial release factor family.</text>
</comment>
<dbReference type="KEGG" id="aei:AOY20_08390"/>
<dbReference type="AlphaFoldDB" id="A0A0N9W216"/>
<gene>
    <name evidence="3" type="ORF">AOY20_08390</name>
</gene>
<evidence type="ECO:0000259" key="2">
    <source>
        <dbReference type="PROSITE" id="PS00745"/>
    </source>
</evidence>
<evidence type="ECO:0000313" key="4">
    <source>
        <dbReference type="Proteomes" id="UP000064939"/>
    </source>
</evidence>
<dbReference type="EMBL" id="CP012808">
    <property type="protein sequence ID" value="ALH95542.1"/>
    <property type="molecule type" value="Genomic_DNA"/>
</dbReference>
<dbReference type="PROSITE" id="PS00745">
    <property type="entry name" value="RF_PROK_I"/>
    <property type="match status" value="1"/>
</dbReference>